<accession>A0ABV4Z1Q1</accession>
<proteinExistence type="predicted"/>
<protein>
    <recommendedName>
        <fullName evidence="3">DUF1828 domain-containing protein</fullName>
    </recommendedName>
</protein>
<organism evidence="1 2">
    <name type="scientific">Neobacillus driksii</name>
    <dbReference type="NCBI Taxonomy" id="3035913"/>
    <lineage>
        <taxon>Bacteria</taxon>
        <taxon>Bacillati</taxon>
        <taxon>Bacillota</taxon>
        <taxon>Bacilli</taxon>
        <taxon>Bacillales</taxon>
        <taxon>Bacillaceae</taxon>
        <taxon>Neobacillus</taxon>
    </lineage>
</organism>
<keyword evidence="2" id="KW-1185">Reference proteome</keyword>
<comment type="caution">
    <text evidence="1">The sequence shown here is derived from an EMBL/GenBank/DDBJ whole genome shotgun (WGS) entry which is preliminary data.</text>
</comment>
<evidence type="ECO:0000313" key="2">
    <source>
        <dbReference type="Proteomes" id="UP001241748"/>
    </source>
</evidence>
<dbReference type="RefSeq" id="WP_306075172.1">
    <property type="nucleotide sequence ID" value="NZ_JAROBZ020000004.1"/>
</dbReference>
<name>A0ABV4Z1Q1_9BACI</name>
<evidence type="ECO:0000313" key="1">
    <source>
        <dbReference type="EMBL" id="MFB3171029.1"/>
    </source>
</evidence>
<reference evidence="1 2" key="1">
    <citation type="submission" date="2024-05" db="EMBL/GenBank/DDBJ databases">
        <authorList>
            <person name="Venkateswaran K."/>
        </authorList>
    </citation>
    <scope>NUCLEOTIDE SEQUENCE [LARGE SCALE GENOMIC DNA]</scope>
    <source>
        <strain evidence="1 2">179-C4-2-HS</strain>
    </source>
</reference>
<evidence type="ECO:0008006" key="3">
    <source>
        <dbReference type="Google" id="ProtNLM"/>
    </source>
</evidence>
<dbReference type="EMBL" id="JAROBZ020000004">
    <property type="protein sequence ID" value="MFB3171029.1"/>
    <property type="molecule type" value="Genomic_DNA"/>
</dbReference>
<dbReference type="Proteomes" id="UP001241748">
    <property type="component" value="Unassembled WGS sequence"/>
</dbReference>
<sequence length="266" mass="30842">MEQISLSIEELIYCFYSEGYFEQGNALKQVYFGELDDEKMDWLLQISCRSLLAKKLVNYENHKFTLSDELASVISTLNYSEQTIKASRHADGGKGEEQISFHIGEKGIIQHVLLFDEMVHVFTFVTLEDISEAISKYYQIGRSPENNHDTLQLTQMEFEQLLLTLDDNNSKFERPVLNGEKQHFNNILEETHGLLNTLLFLKFNENKEPIATNIIMFTNSKNDNWMIEKKDDLFEVQHCNAKSIDLLIQNNITAFKEMKEGLTHGK</sequence>
<gene>
    <name evidence="1" type="ORF">P5G62_028465</name>
</gene>